<gene>
    <name evidence="12" type="ORF">ACFSYC_06710</name>
</gene>
<dbReference type="SUPFAM" id="SSF74653">
    <property type="entry name" value="TolA/TonB C-terminal domain"/>
    <property type="match status" value="1"/>
</dbReference>
<dbReference type="PROSITE" id="PS52015">
    <property type="entry name" value="TONB_CTD"/>
    <property type="match status" value="1"/>
</dbReference>
<evidence type="ECO:0000256" key="7">
    <source>
        <dbReference type="ARBA" id="ARBA00022927"/>
    </source>
</evidence>
<dbReference type="RefSeq" id="WP_377124842.1">
    <property type="nucleotide sequence ID" value="NZ_JBHUON010000006.1"/>
</dbReference>
<dbReference type="SUPFAM" id="SSF82185">
    <property type="entry name" value="Histone H3 K4-specific methyltransferase SET7/9 N-terminal domain"/>
    <property type="match status" value="1"/>
</dbReference>
<dbReference type="PANTHER" id="PTHR33446:SF2">
    <property type="entry name" value="PROTEIN TONB"/>
    <property type="match status" value="1"/>
</dbReference>
<evidence type="ECO:0000256" key="9">
    <source>
        <dbReference type="ARBA" id="ARBA00023136"/>
    </source>
</evidence>
<dbReference type="EMBL" id="JBHUON010000006">
    <property type="protein sequence ID" value="MFD2864376.1"/>
    <property type="molecule type" value="Genomic_DNA"/>
</dbReference>
<keyword evidence="9" id="KW-0472">Membrane</keyword>
<dbReference type="InterPro" id="IPR006260">
    <property type="entry name" value="TonB/TolA_C"/>
</dbReference>
<accession>A0ABW5XNH7</accession>
<dbReference type="Pfam" id="PF03544">
    <property type="entry name" value="TonB_C"/>
    <property type="match status" value="1"/>
</dbReference>
<feature type="chain" id="PRO_5045616055" evidence="10">
    <location>
        <begin position="22"/>
        <end position="315"/>
    </location>
</feature>
<proteinExistence type="inferred from homology"/>
<reference evidence="13" key="1">
    <citation type="journal article" date="2019" name="Int. J. Syst. Evol. Microbiol.">
        <title>The Global Catalogue of Microorganisms (GCM) 10K type strain sequencing project: providing services to taxonomists for standard genome sequencing and annotation.</title>
        <authorList>
            <consortium name="The Broad Institute Genomics Platform"/>
            <consortium name="The Broad Institute Genome Sequencing Center for Infectious Disease"/>
            <person name="Wu L."/>
            <person name="Ma J."/>
        </authorList>
    </citation>
    <scope>NUCLEOTIDE SEQUENCE [LARGE SCALE GENOMIC DNA]</scope>
    <source>
        <strain evidence="13">KCTC 52232</strain>
    </source>
</reference>
<keyword evidence="5" id="KW-0997">Cell inner membrane</keyword>
<keyword evidence="7" id="KW-0653">Protein transport</keyword>
<dbReference type="InterPro" id="IPR051045">
    <property type="entry name" value="TonB-dependent_transducer"/>
</dbReference>
<evidence type="ECO:0000256" key="1">
    <source>
        <dbReference type="ARBA" id="ARBA00004383"/>
    </source>
</evidence>
<evidence type="ECO:0000256" key="2">
    <source>
        <dbReference type="ARBA" id="ARBA00006555"/>
    </source>
</evidence>
<evidence type="ECO:0000259" key="11">
    <source>
        <dbReference type="PROSITE" id="PS52015"/>
    </source>
</evidence>
<comment type="similarity">
    <text evidence="2">Belongs to the TonB family.</text>
</comment>
<evidence type="ECO:0000256" key="5">
    <source>
        <dbReference type="ARBA" id="ARBA00022519"/>
    </source>
</evidence>
<comment type="caution">
    <text evidence="12">The sequence shown here is derived from an EMBL/GenBank/DDBJ whole genome shotgun (WGS) entry which is preliminary data.</text>
</comment>
<dbReference type="NCBIfam" id="TIGR01352">
    <property type="entry name" value="tonB_Cterm"/>
    <property type="match status" value="1"/>
</dbReference>
<evidence type="ECO:0000256" key="6">
    <source>
        <dbReference type="ARBA" id="ARBA00022692"/>
    </source>
</evidence>
<dbReference type="Gene3D" id="2.20.110.10">
    <property type="entry name" value="Histone H3 K4-specific methyltransferase SET7/9 N-terminal domain"/>
    <property type="match status" value="1"/>
</dbReference>
<comment type="subcellular location">
    <subcellularLocation>
        <location evidence="1">Cell inner membrane</location>
        <topology evidence="1">Single-pass membrane protein</topology>
        <orientation evidence="1">Periplasmic side</orientation>
    </subcellularLocation>
</comment>
<organism evidence="12 13">
    <name type="scientific">Mucilaginibacter antarcticus</name>
    <dbReference type="NCBI Taxonomy" id="1855725"/>
    <lineage>
        <taxon>Bacteria</taxon>
        <taxon>Pseudomonadati</taxon>
        <taxon>Bacteroidota</taxon>
        <taxon>Sphingobacteriia</taxon>
        <taxon>Sphingobacteriales</taxon>
        <taxon>Sphingobacteriaceae</taxon>
        <taxon>Mucilaginibacter</taxon>
    </lineage>
</organism>
<dbReference type="PANTHER" id="PTHR33446">
    <property type="entry name" value="PROTEIN TONB-RELATED"/>
    <property type="match status" value="1"/>
</dbReference>
<keyword evidence="3" id="KW-0813">Transport</keyword>
<keyword evidence="10" id="KW-0732">Signal</keyword>
<keyword evidence="13" id="KW-1185">Reference proteome</keyword>
<name>A0ABW5XNH7_9SPHI</name>
<feature type="signal peptide" evidence="10">
    <location>
        <begin position="1"/>
        <end position="21"/>
    </location>
</feature>
<evidence type="ECO:0000313" key="12">
    <source>
        <dbReference type="EMBL" id="MFD2864376.1"/>
    </source>
</evidence>
<keyword evidence="6" id="KW-0812">Transmembrane</keyword>
<keyword evidence="4" id="KW-1003">Cell membrane</keyword>
<feature type="domain" description="TonB C-terminal" evidence="11">
    <location>
        <begin position="226"/>
        <end position="315"/>
    </location>
</feature>
<dbReference type="Proteomes" id="UP001597601">
    <property type="component" value="Unassembled WGS sequence"/>
</dbReference>
<dbReference type="InterPro" id="IPR037682">
    <property type="entry name" value="TonB_C"/>
</dbReference>
<evidence type="ECO:0000313" key="13">
    <source>
        <dbReference type="Proteomes" id="UP001597601"/>
    </source>
</evidence>
<sequence>MKIQFLIATIFCLTYTLNCSAQVRENIYYFKNSGAKVDNVDSADYVRVVKAPEEGATLYDVAEYYKSEKVKFTGKSAKVEPLVYEGLCISYYPNGKKKEIINYKAGNRDGDAYQYFKNGKIYLHRRYVDRNMLIMDCADSTGNVSVTEGNGNYVGYDDDFKKVTEQGEIKAGLKNGKWTGIANLGKIYLTYTEDYADGRLIVGKSTDESGEAFTYMQRLIQPSFKGGLAGFGRYLGDGIRYPQLARNRREEGRVVVSFMVKTDGSLDGFKVIENPNQLMTDEAIRILKISPKWEPGVFYGKIVPVWYTVPVAFRL</sequence>
<keyword evidence="8" id="KW-1133">Transmembrane helix</keyword>
<protein>
    <submittedName>
        <fullName evidence="12">TonB family protein</fullName>
    </submittedName>
</protein>
<evidence type="ECO:0000256" key="4">
    <source>
        <dbReference type="ARBA" id="ARBA00022475"/>
    </source>
</evidence>
<dbReference type="Pfam" id="PF07661">
    <property type="entry name" value="MORN_2"/>
    <property type="match status" value="2"/>
</dbReference>
<evidence type="ECO:0000256" key="8">
    <source>
        <dbReference type="ARBA" id="ARBA00022989"/>
    </source>
</evidence>
<evidence type="ECO:0000256" key="10">
    <source>
        <dbReference type="SAM" id="SignalP"/>
    </source>
</evidence>
<evidence type="ECO:0000256" key="3">
    <source>
        <dbReference type="ARBA" id="ARBA00022448"/>
    </source>
</evidence>
<dbReference type="InterPro" id="IPR011652">
    <property type="entry name" value="MORN_2"/>
</dbReference>
<dbReference type="Gene3D" id="3.30.1150.10">
    <property type="match status" value="1"/>
</dbReference>